<protein>
    <submittedName>
        <fullName evidence="2">Uncharacterized protein</fullName>
    </submittedName>
</protein>
<evidence type="ECO:0000313" key="2">
    <source>
        <dbReference type="EMBL" id="OQR88905.1"/>
    </source>
</evidence>
<feature type="non-terminal residue" evidence="2">
    <location>
        <position position="183"/>
    </location>
</feature>
<reference evidence="2 3" key="1">
    <citation type="journal article" date="2014" name="Genome Biol. Evol.">
        <title>The secreted proteins of Achlya hypogyna and Thraustotheca clavata identify the ancestral oomycete secretome and reveal gene acquisitions by horizontal gene transfer.</title>
        <authorList>
            <person name="Misner I."/>
            <person name="Blouin N."/>
            <person name="Leonard G."/>
            <person name="Richards T.A."/>
            <person name="Lane C.E."/>
        </authorList>
    </citation>
    <scope>NUCLEOTIDE SEQUENCE [LARGE SCALE GENOMIC DNA]</scope>
    <source>
        <strain evidence="2 3">ATCC 34112</strain>
    </source>
</reference>
<dbReference type="STRING" id="74557.A0A1V9YT15"/>
<dbReference type="GO" id="GO:2000779">
    <property type="term" value="P:regulation of double-strand break repair"/>
    <property type="evidence" value="ECO:0007669"/>
    <property type="project" value="TreeGrafter"/>
</dbReference>
<dbReference type="PANTHER" id="PTHR13468:SF1">
    <property type="entry name" value="PROTEIN DEK"/>
    <property type="match status" value="1"/>
</dbReference>
<dbReference type="GO" id="GO:0003677">
    <property type="term" value="F:DNA binding"/>
    <property type="evidence" value="ECO:0007669"/>
    <property type="project" value="InterPro"/>
</dbReference>
<comment type="caution">
    <text evidence="2">The sequence shown here is derived from an EMBL/GenBank/DDBJ whole genome shotgun (WGS) entry which is preliminary data.</text>
</comment>
<dbReference type="GO" id="GO:0042393">
    <property type="term" value="F:histone binding"/>
    <property type="evidence" value="ECO:0007669"/>
    <property type="project" value="TreeGrafter"/>
</dbReference>
<evidence type="ECO:0000256" key="1">
    <source>
        <dbReference type="SAM" id="MobiDB-lite"/>
    </source>
</evidence>
<evidence type="ECO:0000313" key="3">
    <source>
        <dbReference type="Proteomes" id="UP000243217"/>
    </source>
</evidence>
<dbReference type="Proteomes" id="UP000243217">
    <property type="component" value="Unassembled WGS sequence"/>
</dbReference>
<keyword evidence="3" id="KW-1185">Reference proteome</keyword>
<feature type="compositionally biased region" description="Basic and acidic residues" evidence="1">
    <location>
        <begin position="19"/>
        <end position="29"/>
    </location>
</feature>
<dbReference type="PANTHER" id="PTHR13468">
    <property type="entry name" value="DEK PROTEIN"/>
    <property type="match status" value="1"/>
</dbReference>
<dbReference type="GO" id="GO:0005634">
    <property type="term" value="C:nucleus"/>
    <property type="evidence" value="ECO:0007669"/>
    <property type="project" value="TreeGrafter"/>
</dbReference>
<sequence length="183" mass="21356">MDTSVTQELSANRIKKTKVRDEIPGERRSERARKAVDSFVVAENVKKDEEFRVPEGPGVKVRDIPQLQETIMKCTKKNAEILAKLYQVMFGRRYSAGIFKSVKEHILDFNGFAAFDDEKEREKFRDELAVKLCRGTRGFIEEIMDFLHIDRSRKSFTDKNLEHTKDELVFRIIDWLESPNADL</sequence>
<proteinExistence type="predicted"/>
<dbReference type="OrthoDB" id="370884at2759"/>
<accession>A0A1V9YT15</accession>
<dbReference type="GO" id="GO:0006325">
    <property type="term" value="P:chromatin organization"/>
    <property type="evidence" value="ECO:0007669"/>
    <property type="project" value="InterPro"/>
</dbReference>
<organism evidence="2 3">
    <name type="scientific">Thraustotheca clavata</name>
    <dbReference type="NCBI Taxonomy" id="74557"/>
    <lineage>
        <taxon>Eukaryota</taxon>
        <taxon>Sar</taxon>
        <taxon>Stramenopiles</taxon>
        <taxon>Oomycota</taxon>
        <taxon>Saprolegniomycetes</taxon>
        <taxon>Saprolegniales</taxon>
        <taxon>Achlyaceae</taxon>
        <taxon>Thraustotheca</taxon>
    </lineage>
</organism>
<dbReference type="AlphaFoldDB" id="A0A1V9YT15"/>
<feature type="region of interest" description="Disordered" evidence="1">
    <location>
        <begin position="1"/>
        <end position="29"/>
    </location>
</feature>
<feature type="compositionally biased region" description="Polar residues" evidence="1">
    <location>
        <begin position="1"/>
        <end position="10"/>
    </location>
</feature>
<name>A0A1V9YT15_9STRA</name>
<dbReference type="EMBL" id="JNBS01002954">
    <property type="protein sequence ID" value="OQR88905.1"/>
    <property type="molecule type" value="Genomic_DNA"/>
</dbReference>
<dbReference type="InterPro" id="IPR044198">
    <property type="entry name" value="DEK"/>
</dbReference>
<gene>
    <name evidence="2" type="ORF">THRCLA_10034</name>
</gene>